<comment type="caution">
    <text evidence="1">The sequence shown here is derived from an EMBL/GenBank/DDBJ whole genome shotgun (WGS) entry which is preliminary data.</text>
</comment>
<reference evidence="1" key="1">
    <citation type="submission" date="2019-11" db="EMBL/GenBank/DDBJ databases">
        <title>Leishmania tarentolae CDS.</title>
        <authorList>
            <person name="Goto Y."/>
            <person name="Yamagishi J."/>
        </authorList>
    </citation>
    <scope>NUCLEOTIDE SEQUENCE [LARGE SCALE GENOMIC DNA]</scope>
    <source>
        <strain evidence="1">Parrot Tar II</strain>
    </source>
</reference>
<dbReference type="AlphaFoldDB" id="A0A640KK13"/>
<organism evidence="1 2">
    <name type="scientific">Leishmania tarentolae</name>
    <name type="common">Sauroleishmania tarentolae</name>
    <dbReference type="NCBI Taxonomy" id="5689"/>
    <lineage>
        <taxon>Eukaryota</taxon>
        <taxon>Discoba</taxon>
        <taxon>Euglenozoa</taxon>
        <taxon>Kinetoplastea</taxon>
        <taxon>Metakinetoplastina</taxon>
        <taxon>Trypanosomatida</taxon>
        <taxon>Trypanosomatidae</taxon>
        <taxon>Leishmaniinae</taxon>
        <taxon>Leishmania</taxon>
        <taxon>lizard Leishmania</taxon>
    </lineage>
</organism>
<dbReference type="VEuPathDB" id="TriTrypDB:LtaPh_2602351"/>
<keyword evidence="2" id="KW-1185">Reference proteome</keyword>
<accession>A0A640KK13</accession>
<proteinExistence type="predicted"/>
<sequence length="272" mass="30426">MGPHLNSNRLLVHSAALVANAHNVTRALPFAGVTTNGLPKHDRDNVRHCIAALRLRLAENGEAHATWEALKLWLNFVTREDEVVVVRQQCDGWKRVDGAVHFLNCGDVAKLLGLMLVLIALRGRDVKHKPLVLERVQRIRGRALPRAVAIFHDGGKMCSFIWRYVRIMWSTFPRQRIAVTAMHTGQRVKEAGSSAVVILSICTVCLCERGYMCECLCVGVSLASKGDTMNKSKRTNHTANAMNTADKRTHTHTHTRVLVTSSAWRRPRGKYT</sequence>
<protein>
    <submittedName>
        <fullName evidence="1">Uncharacterized protein</fullName>
    </submittedName>
</protein>
<dbReference type="Proteomes" id="UP000419144">
    <property type="component" value="Unassembled WGS sequence"/>
</dbReference>
<evidence type="ECO:0000313" key="1">
    <source>
        <dbReference type="EMBL" id="GET89385.1"/>
    </source>
</evidence>
<name>A0A640KK13_LEITA</name>
<evidence type="ECO:0000313" key="2">
    <source>
        <dbReference type="Proteomes" id="UP000419144"/>
    </source>
</evidence>
<gene>
    <name evidence="1" type="ORF">LtaPh_2602351</name>
</gene>
<dbReference type="EMBL" id="BLBS01000035">
    <property type="protein sequence ID" value="GET89385.1"/>
    <property type="molecule type" value="Genomic_DNA"/>
</dbReference>